<dbReference type="InterPro" id="IPR029060">
    <property type="entry name" value="PIN-like_dom_sf"/>
</dbReference>
<dbReference type="PANTHER" id="PTHR42188">
    <property type="entry name" value="23S RRNA-SPECIFIC ENDONUCLEASE VAPC20"/>
    <property type="match status" value="1"/>
</dbReference>
<evidence type="ECO:0000313" key="3">
    <source>
        <dbReference type="Proteomes" id="UP000182345"/>
    </source>
</evidence>
<proteinExistence type="predicted"/>
<dbReference type="AlphaFoldDB" id="A0A1J4RX25"/>
<evidence type="ECO:0000259" key="1">
    <source>
        <dbReference type="Pfam" id="PF01850"/>
    </source>
</evidence>
<gene>
    <name evidence="2" type="ORF">AUJ42_01575</name>
</gene>
<dbReference type="InterPro" id="IPR039018">
    <property type="entry name" value="VapC20-like"/>
</dbReference>
<dbReference type="InterPro" id="IPR002716">
    <property type="entry name" value="PIN_dom"/>
</dbReference>
<protein>
    <recommendedName>
        <fullName evidence="1">PIN domain-containing protein</fullName>
    </recommendedName>
</protein>
<evidence type="ECO:0000313" key="2">
    <source>
        <dbReference type="EMBL" id="OIN91656.1"/>
    </source>
</evidence>
<dbReference type="GO" id="GO:0004521">
    <property type="term" value="F:RNA endonuclease activity"/>
    <property type="evidence" value="ECO:0007669"/>
    <property type="project" value="InterPro"/>
</dbReference>
<accession>A0A1J4RX25</accession>
<comment type="caution">
    <text evidence="2">The sequence shown here is derived from an EMBL/GenBank/DDBJ whole genome shotgun (WGS) entry which is preliminary data.</text>
</comment>
<dbReference type="EMBL" id="MNUK01000039">
    <property type="protein sequence ID" value="OIN91656.1"/>
    <property type="molecule type" value="Genomic_DNA"/>
</dbReference>
<dbReference type="GO" id="GO:0016075">
    <property type="term" value="P:rRNA catabolic process"/>
    <property type="evidence" value="ECO:0007669"/>
    <property type="project" value="TreeGrafter"/>
</dbReference>
<feature type="domain" description="PIN" evidence="1">
    <location>
        <begin position="4"/>
        <end position="122"/>
    </location>
</feature>
<dbReference type="Gene3D" id="3.40.50.1010">
    <property type="entry name" value="5'-nuclease"/>
    <property type="match status" value="1"/>
</dbReference>
<sequence>MKKLIDSDFLVGLFREADAHHKETLSVLEIETENESGLYVVNLVLFETATVLAHRVNMDAVRLFYDKLPKLNLKIISFDEKLESMSWEMFLKQTKKGCSFVDCTNMAVLRQFHLDGILSFDRFYPEKIRVQ</sequence>
<dbReference type="PANTHER" id="PTHR42188:SF1">
    <property type="entry name" value="23S RRNA-SPECIFIC ENDONUCLEASE VAPC20"/>
    <property type="match status" value="1"/>
</dbReference>
<organism evidence="2 3">
    <name type="scientific">Candidatus Collierbacteria bacterium CG1_02_44_10</name>
    <dbReference type="NCBI Taxonomy" id="1805087"/>
    <lineage>
        <taxon>Bacteria</taxon>
        <taxon>Candidatus Collieribacteriota</taxon>
    </lineage>
</organism>
<reference evidence="2 3" key="1">
    <citation type="journal article" date="2016" name="Environ. Microbiol.">
        <title>Genomic resolution of a cold subsurface aquifer community provides metabolic insights for novel microbes adapted to high CO concentrations.</title>
        <authorList>
            <person name="Probst A.J."/>
            <person name="Castelle C.J."/>
            <person name="Singh A."/>
            <person name="Brown C.T."/>
            <person name="Anantharaman K."/>
            <person name="Sharon I."/>
            <person name="Hug L.A."/>
            <person name="Burstein D."/>
            <person name="Emerson J.B."/>
            <person name="Thomas B.C."/>
            <person name="Banfield J.F."/>
        </authorList>
    </citation>
    <scope>NUCLEOTIDE SEQUENCE [LARGE SCALE GENOMIC DNA]</scope>
    <source>
        <strain evidence="2">CG1_02_44_10</strain>
    </source>
</reference>
<dbReference type="Pfam" id="PF01850">
    <property type="entry name" value="PIN"/>
    <property type="match status" value="1"/>
</dbReference>
<dbReference type="SUPFAM" id="SSF88723">
    <property type="entry name" value="PIN domain-like"/>
    <property type="match status" value="1"/>
</dbReference>
<dbReference type="Proteomes" id="UP000182345">
    <property type="component" value="Unassembled WGS sequence"/>
</dbReference>
<name>A0A1J4RX25_9BACT</name>